<accession>A0A182J275</accession>
<proteinExistence type="predicted"/>
<evidence type="ECO:0000313" key="1">
    <source>
        <dbReference type="EnsemblMetazoa" id="AATE009961-PA.1"/>
    </source>
</evidence>
<sequence length="122" mass="13846">MTGEHGYYRSTVSSGAKELPKCIITVQDTISDVGVEAEGEDDPAAATAAQEGAEGGGGRSSSNSRTRRKWRRCKLATGRRGANQTMLKYLTHKLRTQSINDENHANEKSWRYYYYCYNYYWF</sequence>
<dbReference type="EnsemblMetazoa" id="AATE009961-RA">
    <property type="protein sequence ID" value="AATE009961-PA.1"/>
    <property type="gene ID" value="AATE009961"/>
</dbReference>
<protein>
    <submittedName>
        <fullName evidence="1">Uncharacterized protein</fullName>
    </submittedName>
</protein>
<dbReference type="AlphaFoldDB" id="A0A182J275"/>
<organism evidence="1">
    <name type="scientific">Anopheles atroparvus</name>
    <name type="common">European mosquito</name>
    <dbReference type="NCBI Taxonomy" id="41427"/>
    <lineage>
        <taxon>Eukaryota</taxon>
        <taxon>Metazoa</taxon>
        <taxon>Ecdysozoa</taxon>
        <taxon>Arthropoda</taxon>
        <taxon>Hexapoda</taxon>
        <taxon>Insecta</taxon>
        <taxon>Pterygota</taxon>
        <taxon>Neoptera</taxon>
        <taxon>Endopterygota</taxon>
        <taxon>Diptera</taxon>
        <taxon>Nematocera</taxon>
        <taxon>Culicoidea</taxon>
        <taxon>Culicidae</taxon>
        <taxon>Anophelinae</taxon>
        <taxon>Anopheles</taxon>
    </lineage>
</organism>
<name>A0A182J275_ANOAO</name>
<reference evidence="1" key="1">
    <citation type="submission" date="2022-08" db="UniProtKB">
        <authorList>
            <consortium name="EnsemblMetazoa"/>
        </authorList>
    </citation>
    <scope>IDENTIFICATION</scope>
    <source>
        <strain evidence="1">EBRO</strain>
    </source>
</reference>
<dbReference type="VEuPathDB" id="VectorBase:AATE009961"/>